<gene>
    <name evidence="3" type="ORF">ACFQZV_10960</name>
</gene>
<dbReference type="PROSITE" id="PS51257">
    <property type="entry name" value="PROKAR_LIPOPROTEIN"/>
    <property type="match status" value="1"/>
</dbReference>
<dbReference type="Proteomes" id="UP001597042">
    <property type="component" value="Unassembled WGS sequence"/>
</dbReference>
<keyword evidence="2" id="KW-0732">Signal</keyword>
<evidence type="ECO:0000313" key="3">
    <source>
        <dbReference type="EMBL" id="MFD0781813.1"/>
    </source>
</evidence>
<reference evidence="4" key="1">
    <citation type="journal article" date="2019" name="Int. J. Syst. Evol. Microbiol.">
        <title>The Global Catalogue of Microorganisms (GCM) 10K type strain sequencing project: providing services to taxonomists for standard genome sequencing and annotation.</title>
        <authorList>
            <consortium name="The Broad Institute Genomics Platform"/>
            <consortium name="The Broad Institute Genome Sequencing Center for Infectious Disease"/>
            <person name="Wu L."/>
            <person name="Ma J."/>
        </authorList>
    </citation>
    <scope>NUCLEOTIDE SEQUENCE [LARGE SCALE GENOMIC DNA]</scope>
    <source>
        <strain evidence="4">CCUG 50754</strain>
    </source>
</reference>
<evidence type="ECO:0000256" key="1">
    <source>
        <dbReference type="SAM" id="MobiDB-lite"/>
    </source>
</evidence>
<dbReference type="RefSeq" id="WP_378749470.1">
    <property type="nucleotide sequence ID" value="NZ_JBHSSV010000001.1"/>
</dbReference>
<proteinExistence type="predicted"/>
<evidence type="ECO:0000313" key="4">
    <source>
        <dbReference type="Proteomes" id="UP001597042"/>
    </source>
</evidence>
<name>A0ABW2ZTN7_9MICO</name>
<evidence type="ECO:0008006" key="5">
    <source>
        <dbReference type="Google" id="ProtNLM"/>
    </source>
</evidence>
<organism evidence="3 4">
    <name type="scientific">Microbacterium koreense</name>
    <dbReference type="NCBI Taxonomy" id="323761"/>
    <lineage>
        <taxon>Bacteria</taxon>
        <taxon>Bacillati</taxon>
        <taxon>Actinomycetota</taxon>
        <taxon>Actinomycetes</taxon>
        <taxon>Micrococcales</taxon>
        <taxon>Microbacteriaceae</taxon>
        <taxon>Microbacterium</taxon>
    </lineage>
</organism>
<keyword evidence="4" id="KW-1185">Reference proteome</keyword>
<accession>A0ABW2ZTN7</accession>
<feature type="region of interest" description="Disordered" evidence="1">
    <location>
        <begin position="37"/>
        <end position="65"/>
    </location>
</feature>
<protein>
    <recommendedName>
        <fullName evidence="5">Lipoprotein</fullName>
    </recommendedName>
</protein>
<comment type="caution">
    <text evidence="3">The sequence shown here is derived from an EMBL/GenBank/DDBJ whole genome shotgun (WGS) entry which is preliminary data.</text>
</comment>
<evidence type="ECO:0000256" key="2">
    <source>
        <dbReference type="SAM" id="SignalP"/>
    </source>
</evidence>
<feature type="signal peptide" evidence="2">
    <location>
        <begin position="1"/>
        <end position="39"/>
    </location>
</feature>
<sequence>MMPQRHATTVIAARRGRRAWVAGLALALAAGLAACSPSADSEPAVGEPTSVTDAGTEGAEASDDDAVTTEAGAYTSDDVGNATLFVDGVEFPDFTGDCEISRENGREDVGDLNEGDIVLVVGIDNIAAHEDSAMNYVALNEETFTFRDLAGAAGVGGPSADGTIDTLTELGPRSADGSRDIVRVRLAGFLDDGTAVDAEVVCELQNAF</sequence>
<dbReference type="EMBL" id="JBHTIM010000001">
    <property type="protein sequence ID" value="MFD0781813.1"/>
    <property type="molecule type" value="Genomic_DNA"/>
</dbReference>
<feature type="chain" id="PRO_5045497194" description="Lipoprotein" evidence="2">
    <location>
        <begin position="40"/>
        <end position="208"/>
    </location>
</feature>